<accession>A0A2I0QRS6</accession>
<comment type="caution">
    <text evidence="1">The sequence shown here is derived from an EMBL/GenBank/DDBJ whole genome shotgun (WGS) entry which is preliminary data.</text>
</comment>
<name>A0A2I0QRS6_9BACI</name>
<gene>
    <name evidence="1" type="ORF">CEY16_09730</name>
</gene>
<dbReference type="AlphaFoldDB" id="A0A2I0QRS6"/>
<dbReference type="Pfam" id="PF14179">
    <property type="entry name" value="YppG"/>
    <property type="match status" value="1"/>
</dbReference>
<evidence type="ECO:0000313" key="1">
    <source>
        <dbReference type="EMBL" id="PKR77019.1"/>
    </source>
</evidence>
<keyword evidence="2" id="KW-1185">Reference proteome</keyword>
<dbReference type="EMBL" id="PJNH01000003">
    <property type="protein sequence ID" value="PKR77019.1"/>
    <property type="molecule type" value="Genomic_DNA"/>
</dbReference>
<dbReference type="OrthoDB" id="2456726at2"/>
<dbReference type="RefSeq" id="WP_101331822.1">
    <property type="nucleotide sequence ID" value="NZ_PJNH01000003.1"/>
</dbReference>
<evidence type="ECO:0000313" key="2">
    <source>
        <dbReference type="Proteomes" id="UP000243524"/>
    </source>
</evidence>
<protein>
    <submittedName>
        <fullName evidence="1">Uncharacterized protein</fullName>
    </submittedName>
</protein>
<proteinExistence type="predicted"/>
<organism evidence="1 2">
    <name type="scientific">Halalkalibacillus sediminis</name>
    <dbReference type="NCBI Taxonomy" id="2018042"/>
    <lineage>
        <taxon>Bacteria</taxon>
        <taxon>Bacillati</taxon>
        <taxon>Bacillota</taxon>
        <taxon>Bacilli</taxon>
        <taxon>Bacillales</taxon>
        <taxon>Bacillaceae</taxon>
        <taxon>Halalkalibacillus</taxon>
    </lineage>
</organism>
<dbReference type="Proteomes" id="UP000243524">
    <property type="component" value="Unassembled WGS sequence"/>
</dbReference>
<dbReference type="InterPro" id="IPR025555">
    <property type="entry name" value="YppG"/>
</dbReference>
<sequence>MNDYRNQQQEYSFDPLLVPYTTYQTPPYFYEQPYNQYNPYYHSPEDFYQSANQPQGLGGVMNYFKGEDGEVDMEKLFVTFGQVMKTAQQISPVMQDFQSMINGFRK</sequence>
<reference evidence="1 2" key="1">
    <citation type="submission" date="2017-06" db="EMBL/GenBank/DDBJ databases">
        <title>the draft geome sequence of Illustriluteabacillus marina B3227.</title>
        <authorList>
            <person name="He R.-H."/>
            <person name="Du Z.-J."/>
        </authorList>
    </citation>
    <scope>NUCLEOTIDE SEQUENCE [LARGE SCALE GENOMIC DNA]</scope>
    <source>
        <strain evidence="1 2">B3227</strain>
    </source>
</reference>